<gene>
    <name evidence="2" type="ORF">ALEPTO_LOCUS1136</name>
</gene>
<evidence type="ECO:0000256" key="1">
    <source>
        <dbReference type="SAM" id="MobiDB-lite"/>
    </source>
</evidence>
<name>A0A9N8VJM5_9GLOM</name>
<dbReference type="AlphaFoldDB" id="A0A9N8VJM5"/>
<sequence length="276" mass="30876">MSRLNKLLSTFIPTSKTLTTPSPDEIITLSDLQKESDDSCMVCPTPCQDHESYPRYLKIDQTSSLESTVKPYFRHVVISTGKSDWPDHIDEESKSFAACLDDAIKNAEKKKNKKNSDNNDEPQEKPPRIVITNSSRLNSDDVPFSEGNDILLFPDNILVPIILICSHRRRDKRCGVTGPILKSEFENVLRKRGLDVDARPNDGVGLFMTSHIGGHKFAGNLIVYRDGQGIWYGRVLPCHAKAIVEKTVIEGKVIKELYRGSMNGSFGEGKGGKLEW</sequence>
<dbReference type="Gene3D" id="3.40.30.10">
    <property type="entry name" value="Glutaredoxin"/>
    <property type="match status" value="1"/>
</dbReference>
<feature type="region of interest" description="Disordered" evidence="1">
    <location>
        <begin position="107"/>
        <end position="133"/>
    </location>
</feature>
<dbReference type="SUPFAM" id="SSF52833">
    <property type="entry name" value="Thioredoxin-like"/>
    <property type="match status" value="1"/>
</dbReference>
<proteinExistence type="predicted"/>
<dbReference type="Pfam" id="PF06999">
    <property type="entry name" value="Suc_Fer-like"/>
    <property type="match status" value="1"/>
</dbReference>
<comment type="caution">
    <text evidence="2">The sequence shown here is derived from an EMBL/GenBank/DDBJ whole genome shotgun (WGS) entry which is preliminary data.</text>
</comment>
<keyword evidence="3" id="KW-1185">Reference proteome</keyword>
<dbReference type="OrthoDB" id="10253744at2759"/>
<organism evidence="2 3">
    <name type="scientific">Ambispora leptoticha</name>
    <dbReference type="NCBI Taxonomy" id="144679"/>
    <lineage>
        <taxon>Eukaryota</taxon>
        <taxon>Fungi</taxon>
        <taxon>Fungi incertae sedis</taxon>
        <taxon>Mucoromycota</taxon>
        <taxon>Glomeromycotina</taxon>
        <taxon>Glomeromycetes</taxon>
        <taxon>Archaeosporales</taxon>
        <taxon>Ambisporaceae</taxon>
        <taxon>Ambispora</taxon>
    </lineage>
</organism>
<protein>
    <submittedName>
        <fullName evidence="2">127_t:CDS:1</fullName>
    </submittedName>
</protein>
<accession>A0A9N8VJM5</accession>
<dbReference type="PANTHER" id="PTHR31902">
    <property type="entry name" value="ACTIN PATCHES DISTAL PROTEIN 1"/>
    <property type="match status" value="1"/>
</dbReference>
<dbReference type="CDD" id="cd03062">
    <property type="entry name" value="TRX_Fd_Sucrase"/>
    <property type="match status" value="1"/>
</dbReference>
<evidence type="ECO:0000313" key="3">
    <source>
        <dbReference type="Proteomes" id="UP000789508"/>
    </source>
</evidence>
<dbReference type="InterPro" id="IPR036249">
    <property type="entry name" value="Thioredoxin-like_sf"/>
</dbReference>
<feature type="compositionally biased region" description="Basic and acidic residues" evidence="1">
    <location>
        <begin position="107"/>
        <end position="127"/>
    </location>
</feature>
<evidence type="ECO:0000313" key="2">
    <source>
        <dbReference type="EMBL" id="CAG8453301.1"/>
    </source>
</evidence>
<dbReference type="InterPro" id="IPR009737">
    <property type="entry name" value="Aim32/Apd1-like"/>
</dbReference>
<dbReference type="PANTHER" id="PTHR31902:SF14">
    <property type="entry name" value="ACTIN PATCHES DISTAL PROTEIN 1"/>
    <property type="match status" value="1"/>
</dbReference>
<dbReference type="Proteomes" id="UP000789508">
    <property type="component" value="Unassembled WGS sequence"/>
</dbReference>
<dbReference type="EMBL" id="CAJVPS010000109">
    <property type="protein sequence ID" value="CAG8453301.1"/>
    <property type="molecule type" value="Genomic_DNA"/>
</dbReference>
<reference evidence="2" key="1">
    <citation type="submission" date="2021-06" db="EMBL/GenBank/DDBJ databases">
        <authorList>
            <person name="Kallberg Y."/>
            <person name="Tangrot J."/>
            <person name="Rosling A."/>
        </authorList>
    </citation>
    <scope>NUCLEOTIDE SEQUENCE</scope>
    <source>
        <strain evidence="2">FL130A</strain>
    </source>
</reference>